<feature type="signal peptide" evidence="1">
    <location>
        <begin position="1"/>
        <end position="20"/>
    </location>
</feature>
<dbReference type="AlphaFoldDB" id="A0A7W7EUJ9"/>
<dbReference type="SUPFAM" id="SSF47175">
    <property type="entry name" value="Cytochromes"/>
    <property type="match status" value="1"/>
</dbReference>
<evidence type="ECO:0000313" key="2">
    <source>
        <dbReference type="EMBL" id="MBB4613996.1"/>
    </source>
</evidence>
<comment type="caution">
    <text evidence="2">The sequence shown here is derived from an EMBL/GenBank/DDBJ whole genome shotgun (WGS) entry which is preliminary data.</text>
</comment>
<accession>A0A7W7EUJ9</accession>
<dbReference type="Proteomes" id="UP000538566">
    <property type="component" value="Unassembled WGS sequence"/>
</dbReference>
<protein>
    <submittedName>
        <fullName evidence="2">Cytochrome c553</fullName>
    </submittedName>
</protein>
<dbReference type="GO" id="GO:0022900">
    <property type="term" value="P:electron transport chain"/>
    <property type="evidence" value="ECO:0007669"/>
    <property type="project" value="InterPro"/>
</dbReference>
<dbReference type="GO" id="GO:0005506">
    <property type="term" value="F:iron ion binding"/>
    <property type="evidence" value="ECO:0007669"/>
    <property type="project" value="InterPro"/>
</dbReference>
<proteinExistence type="predicted"/>
<evidence type="ECO:0000256" key="1">
    <source>
        <dbReference type="SAM" id="SignalP"/>
    </source>
</evidence>
<feature type="chain" id="PRO_5030629723" evidence="1">
    <location>
        <begin position="21"/>
        <end position="164"/>
    </location>
</feature>
<dbReference type="GO" id="GO:0009055">
    <property type="term" value="F:electron transfer activity"/>
    <property type="evidence" value="ECO:0007669"/>
    <property type="project" value="InterPro"/>
</dbReference>
<name>A0A7W7EUJ9_9SPHN</name>
<gene>
    <name evidence="2" type="ORF">GGR37_002282</name>
</gene>
<dbReference type="InterPro" id="IPR010980">
    <property type="entry name" value="Cyt_c/b562"/>
</dbReference>
<keyword evidence="3" id="KW-1185">Reference proteome</keyword>
<dbReference type="GO" id="GO:0020037">
    <property type="term" value="F:heme binding"/>
    <property type="evidence" value="ECO:0007669"/>
    <property type="project" value="InterPro"/>
</dbReference>
<dbReference type="EMBL" id="JACHOA010000004">
    <property type="protein sequence ID" value="MBB4613996.1"/>
    <property type="molecule type" value="Genomic_DNA"/>
</dbReference>
<keyword evidence="1" id="KW-0732">Signal</keyword>
<dbReference type="PROSITE" id="PS51257">
    <property type="entry name" value="PROKAR_LIPOPROTEIN"/>
    <property type="match status" value="1"/>
</dbReference>
<sequence>MKLKSAAPLLLALASAGCNNQPTPVAFDVKALMATQVQPTAETYWNSVQYISDAAGSRKIEPKTDADWARTQEAAAKLREYGEKMKSPAVSAGRGTDWADYAQGLTDIATQAEQAAKERNPDKVFQIGGSIYNVCSACHEVYMPSPGGGSPAVAGATAAETPAK</sequence>
<evidence type="ECO:0000313" key="3">
    <source>
        <dbReference type="Proteomes" id="UP000538566"/>
    </source>
</evidence>
<organism evidence="2 3">
    <name type="scientific">Novosphingobium taihuense</name>
    <dbReference type="NCBI Taxonomy" id="260085"/>
    <lineage>
        <taxon>Bacteria</taxon>
        <taxon>Pseudomonadati</taxon>
        <taxon>Pseudomonadota</taxon>
        <taxon>Alphaproteobacteria</taxon>
        <taxon>Sphingomonadales</taxon>
        <taxon>Sphingomonadaceae</taxon>
        <taxon>Novosphingobium</taxon>
    </lineage>
</organism>
<reference evidence="2 3" key="1">
    <citation type="submission" date="2020-08" db="EMBL/GenBank/DDBJ databases">
        <title>Genomic Encyclopedia of Type Strains, Phase IV (KMG-IV): sequencing the most valuable type-strain genomes for metagenomic binning, comparative biology and taxonomic classification.</title>
        <authorList>
            <person name="Goeker M."/>
        </authorList>
    </citation>
    <scope>NUCLEOTIDE SEQUENCE [LARGE SCALE GENOMIC DNA]</scope>
    <source>
        <strain evidence="2 3">DSM 17507</strain>
    </source>
</reference>
<dbReference type="RefSeq" id="WP_144903506.1">
    <property type="nucleotide sequence ID" value="NZ_JACHOA010000004.1"/>
</dbReference>
<dbReference type="OrthoDB" id="8537166at2"/>